<dbReference type="Proteomes" id="UP001212411">
    <property type="component" value="Chromosome 1"/>
</dbReference>
<dbReference type="InterPro" id="IPR041588">
    <property type="entry name" value="Integrase_H2C2"/>
</dbReference>
<dbReference type="AlphaFoldDB" id="A0AAE9WAD8"/>
<sequence>MQLVCNEFHDEPSSVGHCRKLLPQIAQGKVWKKGMTKDISKYGKSCDGCQQCNKKKFRQRYAELQPLAIAKQPFNILQCIFIEGRFAQISRQRRNLNDLGLIYQKEFISYLQENDDSRAIHGDIRRLYGL</sequence>
<dbReference type="KEGG" id="som:SOMG_01794"/>
<keyword evidence="3" id="KW-1185">Reference proteome</keyword>
<proteinExistence type="predicted"/>
<gene>
    <name evidence="2" type="ORF">SOMG_01794</name>
</gene>
<dbReference type="RefSeq" id="XP_056036009.1">
    <property type="nucleotide sequence ID" value="XM_056180587.1"/>
</dbReference>
<name>A0AAE9WAD8_9SCHI</name>
<dbReference type="Gene3D" id="1.10.340.70">
    <property type="match status" value="1"/>
</dbReference>
<organism evidence="2 3">
    <name type="scientific">Schizosaccharomyces osmophilus</name>
    <dbReference type="NCBI Taxonomy" id="2545709"/>
    <lineage>
        <taxon>Eukaryota</taxon>
        <taxon>Fungi</taxon>
        <taxon>Dikarya</taxon>
        <taxon>Ascomycota</taxon>
        <taxon>Taphrinomycotina</taxon>
        <taxon>Schizosaccharomycetes</taxon>
        <taxon>Schizosaccharomycetales</taxon>
        <taxon>Schizosaccharomycetaceae</taxon>
        <taxon>Schizosaccharomyces</taxon>
    </lineage>
</organism>
<accession>A0AAE9WAD8</accession>
<dbReference type="EMBL" id="CP115611">
    <property type="protein sequence ID" value="WBW71766.1"/>
    <property type="molecule type" value="Genomic_DNA"/>
</dbReference>
<evidence type="ECO:0000313" key="3">
    <source>
        <dbReference type="Proteomes" id="UP001212411"/>
    </source>
</evidence>
<dbReference type="Pfam" id="PF17921">
    <property type="entry name" value="Integrase_H2C2"/>
    <property type="match status" value="1"/>
</dbReference>
<reference evidence="2 3" key="1">
    <citation type="journal article" date="2023" name="G3 (Bethesda)">
        <title>A high-quality reference genome for the fission yeast Schizosaccharomyces osmophilus.</title>
        <authorList>
            <person name="Jia G.S."/>
            <person name="Zhang W.C."/>
            <person name="Liang Y."/>
            <person name="Liu X.H."/>
            <person name="Rhind N."/>
            <person name="Pidoux A."/>
            <person name="Brysch-Herzberg M."/>
            <person name="Du L.L."/>
        </authorList>
    </citation>
    <scope>NUCLEOTIDE SEQUENCE [LARGE SCALE GENOMIC DNA]</scope>
    <source>
        <strain evidence="2 3">CBS 15793</strain>
    </source>
</reference>
<protein>
    <recommendedName>
        <fullName evidence="1">Integrase zinc-binding domain-containing protein</fullName>
    </recommendedName>
</protein>
<dbReference type="GeneID" id="80875276"/>
<feature type="domain" description="Integrase zinc-binding" evidence="1">
    <location>
        <begin position="2"/>
        <end position="54"/>
    </location>
</feature>
<evidence type="ECO:0000313" key="2">
    <source>
        <dbReference type="EMBL" id="WBW71766.1"/>
    </source>
</evidence>
<evidence type="ECO:0000259" key="1">
    <source>
        <dbReference type="Pfam" id="PF17921"/>
    </source>
</evidence>